<accession>A0ABT7Z6P1</accession>
<evidence type="ECO:0000313" key="1">
    <source>
        <dbReference type="EMBL" id="MDN3295169.1"/>
    </source>
</evidence>
<comment type="caution">
    <text evidence="1">The sequence shown here is derived from an EMBL/GenBank/DDBJ whole genome shotgun (WGS) entry which is preliminary data.</text>
</comment>
<name>A0ABT7Z6P1_9ACTN</name>
<gene>
    <name evidence="1" type="ORF">QWM81_14105</name>
</gene>
<sequence>MNRRALHAALRARGVADGHYFIEGVHEPRPLPPDFLYVRRAPHAPGVWEAGAYERGVWEAVTHRSDEAEACADLLRLLTG</sequence>
<dbReference type="EMBL" id="JAUEPL010000018">
    <property type="protein sequence ID" value="MDN3295169.1"/>
    <property type="molecule type" value="Genomic_DNA"/>
</dbReference>
<organism evidence="1 2">
    <name type="scientific">Streptomyces ficellus</name>
    <dbReference type="NCBI Taxonomy" id="1977088"/>
    <lineage>
        <taxon>Bacteria</taxon>
        <taxon>Bacillati</taxon>
        <taxon>Actinomycetota</taxon>
        <taxon>Actinomycetes</taxon>
        <taxon>Kitasatosporales</taxon>
        <taxon>Streptomycetaceae</taxon>
        <taxon>Streptomyces</taxon>
    </lineage>
</organism>
<protein>
    <submittedName>
        <fullName evidence="1">Uncharacterized protein</fullName>
    </submittedName>
</protein>
<reference evidence="1" key="1">
    <citation type="submission" date="2023-06" db="EMBL/GenBank/DDBJ databases">
        <title>WGS-Sequencing of Streptomyces ficellus isolate 21 collected from sand in Gara Djebilet Iron Mine in Algeria.</title>
        <authorList>
            <person name="Zegers G.P."/>
            <person name="Gomez A."/>
            <person name="Gueddou A."/>
            <person name="Zahara A.F."/>
            <person name="Worth M."/>
            <person name="Sevigny J.L."/>
            <person name="Tisa L."/>
        </authorList>
    </citation>
    <scope>NUCLEOTIDE SEQUENCE</scope>
    <source>
        <strain evidence="1">AS11</strain>
    </source>
</reference>
<keyword evidence="2" id="KW-1185">Reference proteome</keyword>
<dbReference type="RefSeq" id="WP_290112240.1">
    <property type="nucleotide sequence ID" value="NZ_JAUEPL010000018.1"/>
</dbReference>
<evidence type="ECO:0000313" key="2">
    <source>
        <dbReference type="Proteomes" id="UP001174050"/>
    </source>
</evidence>
<proteinExistence type="predicted"/>
<dbReference type="Proteomes" id="UP001174050">
    <property type="component" value="Unassembled WGS sequence"/>
</dbReference>